<dbReference type="InterPro" id="IPR035907">
    <property type="entry name" value="Hppk_sf"/>
</dbReference>
<keyword evidence="7" id="KW-0418">Kinase</keyword>
<dbReference type="RefSeq" id="WP_343861512.1">
    <property type="nucleotide sequence ID" value="NZ_BAAAFD010000010.1"/>
</dbReference>
<feature type="domain" description="7,8-dihydro-6-hydroxymethylpterin-pyrophosphokinase" evidence="13">
    <location>
        <begin position="4"/>
        <end position="101"/>
    </location>
</feature>
<evidence type="ECO:0000259" key="13">
    <source>
        <dbReference type="Pfam" id="PF01288"/>
    </source>
</evidence>
<evidence type="ECO:0000256" key="3">
    <source>
        <dbReference type="ARBA" id="ARBA00013253"/>
    </source>
</evidence>
<protein>
    <recommendedName>
        <fullName evidence="4">2-amino-4-hydroxy-6-hydroxymethyldihydropteridine pyrophosphokinase</fullName>
        <ecNumber evidence="3">2.7.6.3</ecNumber>
    </recommendedName>
    <alternativeName>
        <fullName evidence="11">6-hydroxymethyl-7,8-dihydropterin pyrophosphokinase</fullName>
    </alternativeName>
    <alternativeName>
        <fullName evidence="12">7,8-dihydro-6-hydroxymethylpterin-pyrophosphokinase</fullName>
    </alternativeName>
</protein>
<evidence type="ECO:0000256" key="1">
    <source>
        <dbReference type="ARBA" id="ARBA00005051"/>
    </source>
</evidence>
<evidence type="ECO:0000256" key="9">
    <source>
        <dbReference type="ARBA" id="ARBA00022909"/>
    </source>
</evidence>
<dbReference type="Pfam" id="PF01288">
    <property type="entry name" value="HPPK"/>
    <property type="match status" value="1"/>
</dbReference>
<dbReference type="PANTHER" id="PTHR43071">
    <property type="entry name" value="2-AMINO-4-HYDROXY-6-HYDROXYMETHYLDIHYDROPTERIDINE PYROPHOSPHOKINASE"/>
    <property type="match status" value="1"/>
</dbReference>
<evidence type="ECO:0000256" key="4">
    <source>
        <dbReference type="ARBA" id="ARBA00016218"/>
    </source>
</evidence>
<dbReference type="EC" id="2.7.6.3" evidence="3"/>
<keyword evidence="6" id="KW-0547">Nucleotide-binding</keyword>
<organism evidence="14 15">
    <name type="scientific">Aliiglaciecola litoralis</name>
    <dbReference type="NCBI Taxonomy" id="582857"/>
    <lineage>
        <taxon>Bacteria</taxon>
        <taxon>Pseudomonadati</taxon>
        <taxon>Pseudomonadota</taxon>
        <taxon>Gammaproteobacteria</taxon>
        <taxon>Alteromonadales</taxon>
        <taxon>Alteromonadaceae</taxon>
        <taxon>Aliiglaciecola</taxon>
    </lineage>
</organism>
<dbReference type="SUPFAM" id="SSF55083">
    <property type="entry name" value="6-hydroxymethyl-7,8-dihydropterin pyrophosphokinase, HPPK"/>
    <property type="match status" value="1"/>
</dbReference>
<evidence type="ECO:0000256" key="10">
    <source>
        <dbReference type="ARBA" id="ARBA00029409"/>
    </source>
</evidence>
<dbReference type="Proteomes" id="UP001500359">
    <property type="component" value="Unassembled WGS sequence"/>
</dbReference>
<evidence type="ECO:0000313" key="14">
    <source>
        <dbReference type="EMBL" id="GAA0858960.1"/>
    </source>
</evidence>
<evidence type="ECO:0000256" key="8">
    <source>
        <dbReference type="ARBA" id="ARBA00022840"/>
    </source>
</evidence>
<keyword evidence="15" id="KW-1185">Reference proteome</keyword>
<dbReference type="InterPro" id="IPR000550">
    <property type="entry name" value="Hppk"/>
</dbReference>
<comment type="similarity">
    <text evidence="2">Belongs to the HPPK family.</text>
</comment>
<evidence type="ECO:0000256" key="12">
    <source>
        <dbReference type="ARBA" id="ARBA00033413"/>
    </source>
</evidence>
<keyword evidence="5" id="KW-0808">Transferase</keyword>
<keyword evidence="8" id="KW-0067">ATP-binding</keyword>
<sequence>MLYFLSLGTNMNPKANAVAMVRSLIMEFGTIQLFPFVETAPVDINSGNQFLNSICVINTSLSQAQVKAMTNQIEINMGRDRADPLCSKKDRPADIDIMFSSATPVELSTLLTDEPYVNSVVFGNPKKQVTLSSFGLPSIDRPTTIDLNADTGQIVIVDDEFDCVDQAFKTAL</sequence>
<comment type="caution">
    <text evidence="14">The sequence shown here is derived from an EMBL/GenBank/DDBJ whole genome shotgun (WGS) entry which is preliminary data.</text>
</comment>
<gene>
    <name evidence="14" type="ORF">GCM10009114_30550</name>
</gene>
<comment type="pathway">
    <text evidence="1">Cofactor biosynthesis; tetrahydrofolate biosynthesis; 2-amino-4-hydroxy-6-hydroxymethyl-7,8-dihydropteridine diphosphate from 7,8-dihydroneopterin triphosphate: step 4/4.</text>
</comment>
<comment type="function">
    <text evidence="10">Catalyzes the transfer of pyrophosphate from adenosine triphosphate (ATP) to 6-hydroxymethyl-7,8-dihydropterin, an enzymatic step in folate biosynthesis pathway.</text>
</comment>
<evidence type="ECO:0000256" key="6">
    <source>
        <dbReference type="ARBA" id="ARBA00022741"/>
    </source>
</evidence>
<evidence type="ECO:0000256" key="2">
    <source>
        <dbReference type="ARBA" id="ARBA00005810"/>
    </source>
</evidence>
<dbReference type="EMBL" id="BAAAFD010000010">
    <property type="protein sequence ID" value="GAA0858960.1"/>
    <property type="molecule type" value="Genomic_DNA"/>
</dbReference>
<name>A0ABN1LQ93_9ALTE</name>
<reference evidence="14 15" key="1">
    <citation type="journal article" date="2019" name="Int. J. Syst. Evol. Microbiol.">
        <title>The Global Catalogue of Microorganisms (GCM) 10K type strain sequencing project: providing services to taxonomists for standard genome sequencing and annotation.</title>
        <authorList>
            <consortium name="The Broad Institute Genomics Platform"/>
            <consortium name="The Broad Institute Genome Sequencing Center for Infectious Disease"/>
            <person name="Wu L."/>
            <person name="Ma J."/>
        </authorList>
    </citation>
    <scope>NUCLEOTIDE SEQUENCE [LARGE SCALE GENOMIC DNA]</scope>
    <source>
        <strain evidence="14 15">JCM 15896</strain>
    </source>
</reference>
<proteinExistence type="inferred from homology"/>
<keyword evidence="9" id="KW-0289">Folate biosynthesis</keyword>
<evidence type="ECO:0000256" key="11">
    <source>
        <dbReference type="ARBA" id="ARBA00029766"/>
    </source>
</evidence>
<evidence type="ECO:0000256" key="5">
    <source>
        <dbReference type="ARBA" id="ARBA00022679"/>
    </source>
</evidence>
<dbReference type="Gene3D" id="3.30.70.560">
    <property type="entry name" value="7,8-Dihydro-6-hydroxymethylpterin-pyrophosphokinase HPPK"/>
    <property type="match status" value="1"/>
</dbReference>
<evidence type="ECO:0000256" key="7">
    <source>
        <dbReference type="ARBA" id="ARBA00022777"/>
    </source>
</evidence>
<dbReference type="PANTHER" id="PTHR43071:SF1">
    <property type="entry name" value="2-AMINO-4-HYDROXY-6-HYDROXYMETHYLDIHYDROPTERIDINE PYROPHOSPHOKINASE"/>
    <property type="match status" value="1"/>
</dbReference>
<evidence type="ECO:0000313" key="15">
    <source>
        <dbReference type="Proteomes" id="UP001500359"/>
    </source>
</evidence>
<accession>A0ABN1LQ93</accession>